<dbReference type="Gene3D" id="2.160.10.10">
    <property type="entry name" value="Hexapeptide repeat proteins"/>
    <property type="match status" value="1"/>
</dbReference>
<dbReference type="EMBL" id="JBGBZJ010000003">
    <property type="protein sequence ID" value="MEY9455651.1"/>
    <property type="molecule type" value="Genomic_DNA"/>
</dbReference>
<comment type="similarity">
    <text evidence="1">Belongs to the transferase hexapeptide repeat family.</text>
</comment>
<dbReference type="NCBIfam" id="NF007797">
    <property type="entry name" value="PRK10502.1"/>
    <property type="match status" value="1"/>
</dbReference>
<keyword evidence="4" id="KW-1185">Reference proteome</keyword>
<organism evidence="3 4">
    <name type="scientific">Bradyrhizobium ottawaense</name>
    <dbReference type="NCBI Taxonomy" id="931866"/>
    <lineage>
        <taxon>Bacteria</taxon>
        <taxon>Pseudomonadati</taxon>
        <taxon>Pseudomonadota</taxon>
        <taxon>Alphaproteobacteria</taxon>
        <taxon>Hyphomicrobiales</taxon>
        <taxon>Nitrobacteraceae</taxon>
        <taxon>Bradyrhizobium</taxon>
    </lineage>
</organism>
<reference evidence="3 4" key="1">
    <citation type="submission" date="2024-07" db="EMBL/GenBank/DDBJ databases">
        <title>Genomic Encyclopedia of Type Strains, Phase V (KMG-V): Genome sequencing to study the core and pangenomes of soil and plant-associated prokaryotes.</title>
        <authorList>
            <person name="Whitman W."/>
        </authorList>
    </citation>
    <scope>NUCLEOTIDE SEQUENCE [LARGE SCALE GENOMIC DNA]</scope>
    <source>
        <strain evidence="3 4">USDA 152</strain>
    </source>
</reference>
<evidence type="ECO:0000256" key="1">
    <source>
        <dbReference type="ARBA" id="ARBA00007274"/>
    </source>
</evidence>
<dbReference type="RefSeq" id="WP_080670182.1">
    <property type="nucleotide sequence ID" value="NZ_AP021854.1"/>
</dbReference>
<dbReference type="PANTHER" id="PTHR23416:SF23">
    <property type="entry name" value="ACETYLTRANSFERASE C18B11.09C-RELATED"/>
    <property type="match status" value="1"/>
</dbReference>
<dbReference type="Proteomes" id="UP001565369">
    <property type="component" value="Unassembled WGS sequence"/>
</dbReference>
<evidence type="ECO:0000313" key="3">
    <source>
        <dbReference type="EMBL" id="MEY9455651.1"/>
    </source>
</evidence>
<protein>
    <submittedName>
        <fullName evidence="3">Colanic acid biosynthesis acetyltransferase WcaF</fullName>
        <ecNumber evidence="3">2.3.1.-</ecNumber>
    </submittedName>
</protein>
<evidence type="ECO:0000313" key="4">
    <source>
        <dbReference type="Proteomes" id="UP001565369"/>
    </source>
</evidence>
<dbReference type="InterPro" id="IPR011004">
    <property type="entry name" value="Trimer_LpxA-like_sf"/>
</dbReference>
<dbReference type="GO" id="GO:0016746">
    <property type="term" value="F:acyltransferase activity"/>
    <property type="evidence" value="ECO:0007669"/>
    <property type="project" value="UniProtKB-KW"/>
</dbReference>
<name>A0ABV4FVL2_9BRAD</name>
<evidence type="ECO:0000256" key="2">
    <source>
        <dbReference type="ARBA" id="ARBA00022679"/>
    </source>
</evidence>
<accession>A0ABV4FVL2</accession>
<dbReference type="SUPFAM" id="SSF51161">
    <property type="entry name" value="Trimeric LpxA-like enzymes"/>
    <property type="match status" value="1"/>
</dbReference>
<comment type="caution">
    <text evidence="3">The sequence shown here is derived from an EMBL/GenBank/DDBJ whole genome shotgun (WGS) entry which is preliminary data.</text>
</comment>
<dbReference type="EC" id="2.3.1.-" evidence="3"/>
<dbReference type="CDD" id="cd05825">
    <property type="entry name" value="LbH_wcaF_like"/>
    <property type="match status" value="1"/>
</dbReference>
<sequence length="208" mass="22913">MAIDERPRFQDLSRSKVPPGFRGRSALTVLLWQTVQQTLFAWSPQPAYGWRRWLLRLFGAEVGKGVLVRPTARVTYPWKVKLGNHCWIGDNAELYSLGAIEIGENAVISQRSYLCAATHDYKDITFPLVAKAVIVEREAWIATDCFVAPGVTIGAAAIVGARSTVLTSIPSEAIAAGHPATVRGYRQEPTRSMESECGNHQDKFGVNT</sequence>
<keyword evidence="2 3" id="KW-0808">Transferase</keyword>
<dbReference type="InterPro" id="IPR051159">
    <property type="entry name" value="Hexapeptide_acetyltransf"/>
</dbReference>
<keyword evidence="3" id="KW-0012">Acyltransferase</keyword>
<gene>
    <name evidence="3" type="ORF">ABIG07_004599</name>
</gene>
<dbReference type="PANTHER" id="PTHR23416">
    <property type="entry name" value="SIALIC ACID SYNTHASE-RELATED"/>
    <property type="match status" value="1"/>
</dbReference>
<proteinExistence type="inferred from homology"/>